<evidence type="ECO:0000313" key="2">
    <source>
        <dbReference type="EMBL" id="MET3527138.1"/>
    </source>
</evidence>
<comment type="caution">
    <text evidence="2">The sequence shown here is derived from an EMBL/GenBank/DDBJ whole genome shotgun (WGS) entry which is preliminary data.</text>
</comment>
<feature type="chain" id="PRO_5046947196" description="Transporter" evidence="1">
    <location>
        <begin position="19"/>
        <end position="258"/>
    </location>
</feature>
<keyword evidence="3" id="KW-1185">Reference proteome</keyword>
<protein>
    <recommendedName>
        <fullName evidence="4">Transporter</fullName>
    </recommendedName>
</protein>
<proteinExistence type="predicted"/>
<feature type="signal peptide" evidence="1">
    <location>
        <begin position="1"/>
        <end position="18"/>
    </location>
</feature>
<evidence type="ECO:0000313" key="3">
    <source>
        <dbReference type="Proteomes" id="UP001549110"/>
    </source>
</evidence>
<dbReference type="EMBL" id="JBEPLU010000001">
    <property type="protein sequence ID" value="MET3527138.1"/>
    <property type="molecule type" value="Genomic_DNA"/>
</dbReference>
<evidence type="ECO:0008006" key="4">
    <source>
        <dbReference type="Google" id="ProtNLM"/>
    </source>
</evidence>
<reference evidence="2 3" key="1">
    <citation type="submission" date="2024-06" db="EMBL/GenBank/DDBJ databases">
        <title>Genomic Encyclopedia of Type Strains, Phase IV (KMG-IV): sequencing the most valuable type-strain genomes for metagenomic binning, comparative biology and taxonomic classification.</title>
        <authorList>
            <person name="Goeker M."/>
        </authorList>
    </citation>
    <scope>NUCLEOTIDE SEQUENCE [LARGE SCALE GENOMIC DNA]</scope>
    <source>
        <strain evidence="2 3">DSM 17809</strain>
    </source>
</reference>
<organism evidence="2 3">
    <name type="scientific">Phenylobacterium koreense</name>
    <dbReference type="NCBI Taxonomy" id="266125"/>
    <lineage>
        <taxon>Bacteria</taxon>
        <taxon>Pseudomonadati</taxon>
        <taxon>Pseudomonadota</taxon>
        <taxon>Alphaproteobacteria</taxon>
        <taxon>Caulobacterales</taxon>
        <taxon>Caulobacteraceae</taxon>
        <taxon>Phenylobacterium</taxon>
    </lineage>
</organism>
<name>A0ABV2EJB6_9CAUL</name>
<keyword evidence="1" id="KW-0732">Signal</keyword>
<dbReference type="RefSeq" id="WP_354297646.1">
    <property type="nucleotide sequence ID" value="NZ_JBEPLU010000001.1"/>
</dbReference>
<dbReference type="Proteomes" id="UP001549110">
    <property type="component" value="Unassembled WGS sequence"/>
</dbReference>
<gene>
    <name evidence="2" type="ORF">ABID41_002233</name>
</gene>
<evidence type="ECO:0000256" key="1">
    <source>
        <dbReference type="SAM" id="SignalP"/>
    </source>
</evidence>
<sequence length="258" mass="26223">MKHLAILAACTASAFATAADAQETAGSSGLSLTTGLDYSSGSYSADEKTEILVAPFSAAWRNDTVRLTASLPYVRIDGPAGVVLGPDGKPLPGVTGVAGKRSGLGDLSLGGSITLPTLPIGLGIDLTGRAKLPTSDPDKHLGTGEADFTVGADFTYPIGPVAPFLSVNYRMPGDPEGVELRNTYAASVGASMVFGRSIAIVSYDYAQASSPLAKDARELFGAVSTPVTDKVNGTLYGTAGLSEGSADYGVGVMLTLKL</sequence>
<accession>A0ABV2EJB6</accession>